<reference evidence="2" key="1">
    <citation type="submission" date="2021-01" db="EMBL/GenBank/DDBJ databases">
        <title>Active Sulfur Cycling in an Early Earth Analoge.</title>
        <authorList>
            <person name="Hahn C.R."/>
            <person name="Youssef N.H."/>
            <person name="Elshahed M."/>
        </authorList>
    </citation>
    <scope>NUCLEOTIDE SEQUENCE</scope>
    <source>
        <strain evidence="2">Zod_Metabat.1151</strain>
    </source>
</reference>
<sequence>MMIFKKMIRAVIGAFKRADKWSSEEDKKIYIEQGQQPKKAEEIHSVWDYLKFKENTQAFHLSSVLGFEEWVDMQEIRRRVKEIFNVEYKNERSLYPYLKTMDDIGLMESTNVGGKRQWRKRDIIIKRKEQEEQAREKVETALAKRDVIALGPPQGAKPKKNSENSSGQNQ</sequence>
<comment type="caution">
    <text evidence="2">The sequence shown here is derived from an EMBL/GenBank/DDBJ whole genome shotgun (WGS) entry which is preliminary data.</text>
</comment>
<evidence type="ECO:0000313" key="2">
    <source>
        <dbReference type="EMBL" id="MBN2067133.1"/>
    </source>
</evidence>
<feature type="region of interest" description="Disordered" evidence="1">
    <location>
        <begin position="144"/>
        <end position="170"/>
    </location>
</feature>
<dbReference type="AlphaFoldDB" id="A0A938YMX8"/>
<organism evidence="2 3">
    <name type="scientific">Candidatus Iainarchaeum sp</name>
    <dbReference type="NCBI Taxonomy" id="3101447"/>
    <lineage>
        <taxon>Archaea</taxon>
        <taxon>Candidatus Iainarchaeota</taxon>
        <taxon>Candidatus Iainarchaeia</taxon>
        <taxon>Candidatus Iainarchaeales</taxon>
        <taxon>Candidatus Iainarchaeaceae</taxon>
        <taxon>Candidatus Iainarchaeum</taxon>
    </lineage>
</organism>
<name>A0A938YMX8_9ARCH</name>
<dbReference type="Proteomes" id="UP000809243">
    <property type="component" value="Unassembled WGS sequence"/>
</dbReference>
<dbReference type="EMBL" id="JAFGDB010000025">
    <property type="protein sequence ID" value="MBN2067133.1"/>
    <property type="molecule type" value="Genomic_DNA"/>
</dbReference>
<gene>
    <name evidence="2" type="ORF">JW744_01555</name>
</gene>
<evidence type="ECO:0000313" key="3">
    <source>
        <dbReference type="Proteomes" id="UP000809243"/>
    </source>
</evidence>
<evidence type="ECO:0000256" key="1">
    <source>
        <dbReference type="SAM" id="MobiDB-lite"/>
    </source>
</evidence>
<proteinExistence type="predicted"/>
<protein>
    <submittedName>
        <fullName evidence="2">Uncharacterized protein</fullName>
    </submittedName>
</protein>
<accession>A0A938YMX8</accession>